<dbReference type="Proteomes" id="UP001595444">
    <property type="component" value="Unassembled WGS sequence"/>
</dbReference>
<dbReference type="RefSeq" id="WP_194213900.1">
    <property type="nucleotide sequence ID" value="NZ_CP061205.1"/>
</dbReference>
<organism evidence="1 2">
    <name type="scientific">Kordiimonas pumila</name>
    <dbReference type="NCBI Taxonomy" id="2161677"/>
    <lineage>
        <taxon>Bacteria</taxon>
        <taxon>Pseudomonadati</taxon>
        <taxon>Pseudomonadota</taxon>
        <taxon>Alphaproteobacteria</taxon>
        <taxon>Kordiimonadales</taxon>
        <taxon>Kordiimonadaceae</taxon>
        <taxon>Kordiimonas</taxon>
    </lineage>
</organism>
<proteinExistence type="predicted"/>
<keyword evidence="2" id="KW-1185">Reference proteome</keyword>
<reference evidence="2" key="1">
    <citation type="journal article" date="2019" name="Int. J. Syst. Evol. Microbiol.">
        <title>The Global Catalogue of Microorganisms (GCM) 10K type strain sequencing project: providing services to taxonomists for standard genome sequencing and annotation.</title>
        <authorList>
            <consortium name="The Broad Institute Genomics Platform"/>
            <consortium name="The Broad Institute Genome Sequencing Center for Infectious Disease"/>
            <person name="Wu L."/>
            <person name="Ma J."/>
        </authorList>
    </citation>
    <scope>NUCLEOTIDE SEQUENCE [LARGE SCALE GENOMIC DNA]</scope>
    <source>
        <strain evidence="2">KCTC 62164</strain>
    </source>
</reference>
<accession>A0ABV7D6D5</accession>
<comment type="caution">
    <text evidence="1">The sequence shown here is derived from an EMBL/GenBank/DDBJ whole genome shotgun (WGS) entry which is preliminary data.</text>
</comment>
<sequence>MGANMAEAAIAAQSQAVTGGARVERSATSSIGGVNTLARAVSDVAGIQRNFYIPKPTTAAPTEKPVDKKNGNTLLSTSSLLLLAETRTQEAGANFVAPDRIGLAHANYASVQANVRETILNNQSLTVSDDNTAATKGEIQGESDLKV</sequence>
<protein>
    <submittedName>
        <fullName evidence="1">Uncharacterized protein</fullName>
    </submittedName>
</protein>
<name>A0ABV7D6D5_9PROT</name>
<dbReference type="EMBL" id="JBHRSL010000010">
    <property type="protein sequence ID" value="MFC3052435.1"/>
    <property type="molecule type" value="Genomic_DNA"/>
</dbReference>
<evidence type="ECO:0000313" key="1">
    <source>
        <dbReference type="EMBL" id="MFC3052435.1"/>
    </source>
</evidence>
<gene>
    <name evidence="1" type="ORF">ACFOKA_11035</name>
</gene>
<evidence type="ECO:0000313" key="2">
    <source>
        <dbReference type="Proteomes" id="UP001595444"/>
    </source>
</evidence>